<evidence type="ECO:0000256" key="1">
    <source>
        <dbReference type="SAM" id="MobiDB-lite"/>
    </source>
</evidence>
<dbReference type="PANTHER" id="PTHR35717">
    <property type="entry name" value="OS05G0156200 PROTEIN"/>
    <property type="match status" value="1"/>
</dbReference>
<accession>A0A816IFM3</accession>
<gene>
    <name evidence="2" type="ORF">DARMORV10_C03P38050.1</name>
</gene>
<dbReference type="AlphaFoldDB" id="A0A816IFM3"/>
<dbReference type="PANTHER" id="PTHR35717:SF1">
    <property type="entry name" value="OS05G0156200 PROTEIN"/>
    <property type="match status" value="1"/>
</dbReference>
<feature type="region of interest" description="Disordered" evidence="1">
    <location>
        <begin position="26"/>
        <end position="72"/>
    </location>
</feature>
<dbReference type="Proteomes" id="UP001295469">
    <property type="component" value="Chromosome C03"/>
</dbReference>
<organism evidence="2">
    <name type="scientific">Brassica napus</name>
    <name type="common">Rape</name>
    <dbReference type="NCBI Taxonomy" id="3708"/>
    <lineage>
        <taxon>Eukaryota</taxon>
        <taxon>Viridiplantae</taxon>
        <taxon>Streptophyta</taxon>
        <taxon>Embryophyta</taxon>
        <taxon>Tracheophyta</taxon>
        <taxon>Spermatophyta</taxon>
        <taxon>Magnoliopsida</taxon>
        <taxon>eudicotyledons</taxon>
        <taxon>Gunneridae</taxon>
        <taxon>Pentapetalae</taxon>
        <taxon>rosids</taxon>
        <taxon>malvids</taxon>
        <taxon>Brassicales</taxon>
        <taxon>Brassicaceae</taxon>
        <taxon>Brassiceae</taxon>
        <taxon>Brassica</taxon>
    </lineage>
</organism>
<reference evidence="2" key="1">
    <citation type="submission" date="2021-01" db="EMBL/GenBank/DDBJ databases">
        <authorList>
            <consortium name="Genoscope - CEA"/>
            <person name="William W."/>
        </authorList>
    </citation>
    <scope>NUCLEOTIDE SEQUENCE</scope>
</reference>
<name>A0A816IFM3_BRANA</name>
<protein>
    <submittedName>
        <fullName evidence="2">(rape) hypothetical protein</fullName>
    </submittedName>
</protein>
<sequence length="117" mass="13381">MEIDALFIRAEGELNDAYLFSNQKAQNEGTEKIDDLPLQYSPMSEDSDEARFCEDRTSTSSSQPESRPTCPVLPYRPYERPLTFQVQGKAMLTVKRECALSLWKKIIERKISLTLSS</sequence>
<evidence type="ECO:0000313" key="2">
    <source>
        <dbReference type="EMBL" id="CAF1702763.1"/>
    </source>
</evidence>
<dbReference type="EMBL" id="HG994367">
    <property type="protein sequence ID" value="CAF1702763.1"/>
    <property type="molecule type" value="Genomic_DNA"/>
</dbReference>
<proteinExistence type="predicted"/>